<dbReference type="EMBL" id="LAZR01003222">
    <property type="protein sequence ID" value="KKN20644.1"/>
    <property type="molecule type" value="Genomic_DNA"/>
</dbReference>
<feature type="coiled-coil region" evidence="1">
    <location>
        <begin position="91"/>
        <end position="175"/>
    </location>
</feature>
<sequence length="494" mass="53513">MKANIVVKALAVVVVAVLFVIIMKGGRSNDSQAQSDPGSIETSGLSAIESGPGQIDNGLGIDPLEADYLQEEFGVDVDTPVETMRTLTNETRAVREDSIKLQEENERLKARIDSLLKMEESLNKRIANRFENAERDAAVQKRQLENTQDRTRGLIAQLESRLEELQGSNEKSQTTANGYDINSAGIPTGLGYDDSGSPVDFDQVIWTNPLEAEVDPRDPSKISLPDFDLGASSVSSVTGLEMPQQKQKSKEERLVKAYTIPDNATLLGSVSMTALLGRIPIGGQVVDPYPFKLIVGPENLSSNGIKIPGLTGIKMSGIAKGDWTLSCVSGQIDSMTFTFQDGTIVSYPEPGEKAIDAIAWFSDKYGIPCVTGQRITNAPSYLAQKVLLTGASSYSKAKADSEFTTSTNALGGQTKGLTGDPMVVAKNDAISSSLDEVTDWLDARQSNSFDAIYVEPGTELVIHISEQLAIDYDPEGRKVNHYANVNRRSEYFLD</sequence>
<evidence type="ECO:0000313" key="3">
    <source>
        <dbReference type="EMBL" id="KKN20644.1"/>
    </source>
</evidence>
<gene>
    <name evidence="3" type="ORF">LCGC14_0933490</name>
</gene>
<keyword evidence="1" id="KW-0175">Coiled coil</keyword>
<feature type="compositionally biased region" description="Polar residues" evidence="2">
    <location>
        <begin position="28"/>
        <end position="45"/>
    </location>
</feature>
<evidence type="ECO:0000256" key="1">
    <source>
        <dbReference type="SAM" id="Coils"/>
    </source>
</evidence>
<name>A0A0F9NRU3_9ZZZZ</name>
<reference evidence="3" key="1">
    <citation type="journal article" date="2015" name="Nature">
        <title>Complex archaea that bridge the gap between prokaryotes and eukaryotes.</title>
        <authorList>
            <person name="Spang A."/>
            <person name="Saw J.H."/>
            <person name="Jorgensen S.L."/>
            <person name="Zaremba-Niedzwiedzka K."/>
            <person name="Martijn J."/>
            <person name="Lind A.E."/>
            <person name="van Eijk R."/>
            <person name="Schleper C."/>
            <person name="Guy L."/>
            <person name="Ettema T.J."/>
        </authorList>
    </citation>
    <scope>NUCLEOTIDE SEQUENCE</scope>
</reference>
<comment type="caution">
    <text evidence="3">The sequence shown here is derived from an EMBL/GenBank/DDBJ whole genome shotgun (WGS) entry which is preliminary data.</text>
</comment>
<evidence type="ECO:0000256" key="2">
    <source>
        <dbReference type="SAM" id="MobiDB-lite"/>
    </source>
</evidence>
<dbReference type="NCBIfam" id="TIGR03752">
    <property type="entry name" value="conj_TIGR03752"/>
    <property type="match status" value="1"/>
</dbReference>
<accession>A0A0F9NRU3</accession>
<protein>
    <recommendedName>
        <fullName evidence="4">TIGR03752 family integrating conjugative element protein</fullName>
    </recommendedName>
</protein>
<proteinExistence type="predicted"/>
<dbReference type="InterPro" id="IPR021207">
    <property type="entry name" value="Integr_conj_element_PFL4705"/>
</dbReference>
<dbReference type="AlphaFoldDB" id="A0A0F9NRU3"/>
<feature type="region of interest" description="Disordered" evidence="2">
    <location>
        <begin position="28"/>
        <end position="52"/>
    </location>
</feature>
<organism evidence="3">
    <name type="scientific">marine sediment metagenome</name>
    <dbReference type="NCBI Taxonomy" id="412755"/>
    <lineage>
        <taxon>unclassified sequences</taxon>
        <taxon>metagenomes</taxon>
        <taxon>ecological metagenomes</taxon>
    </lineage>
</organism>
<evidence type="ECO:0008006" key="4">
    <source>
        <dbReference type="Google" id="ProtNLM"/>
    </source>
</evidence>